<keyword evidence="2" id="KW-1185">Reference proteome</keyword>
<dbReference type="OrthoDB" id="3221235at2759"/>
<evidence type="ECO:0000313" key="2">
    <source>
        <dbReference type="Proteomes" id="UP000008493"/>
    </source>
</evidence>
<dbReference type="InParanoid" id="K5XMW7"/>
<name>K5XMW7_AGABU</name>
<reference evidence="2" key="1">
    <citation type="journal article" date="2012" name="Proc. Natl. Acad. Sci. U.S.A.">
        <title>Genome sequence of the button mushroom Agaricus bisporus reveals mechanisms governing adaptation to a humic-rich ecological niche.</title>
        <authorList>
            <person name="Morin E."/>
            <person name="Kohler A."/>
            <person name="Baker A.R."/>
            <person name="Foulongne-Oriol M."/>
            <person name="Lombard V."/>
            <person name="Nagy L.G."/>
            <person name="Ohm R.A."/>
            <person name="Patyshakuliyeva A."/>
            <person name="Brun A."/>
            <person name="Aerts A.L."/>
            <person name="Bailey A.M."/>
            <person name="Billette C."/>
            <person name="Coutinho P.M."/>
            <person name="Deakin G."/>
            <person name="Doddapaneni H."/>
            <person name="Floudas D."/>
            <person name="Grimwood J."/>
            <person name="Hilden K."/>
            <person name="Kuees U."/>
            <person name="LaButti K.M."/>
            <person name="Lapidus A."/>
            <person name="Lindquist E.A."/>
            <person name="Lucas S.M."/>
            <person name="Murat C."/>
            <person name="Riley R.W."/>
            <person name="Salamov A.A."/>
            <person name="Schmutz J."/>
            <person name="Subramanian V."/>
            <person name="Woesten H.A.B."/>
            <person name="Xu J."/>
            <person name="Eastwood D.C."/>
            <person name="Foster G.D."/>
            <person name="Sonnenberg A.S."/>
            <person name="Cullen D."/>
            <person name="de Vries R.P."/>
            <person name="Lundell T."/>
            <person name="Hibbett D.S."/>
            <person name="Henrissat B."/>
            <person name="Burton K.S."/>
            <person name="Kerrigan R.W."/>
            <person name="Challen M.P."/>
            <person name="Grigoriev I.V."/>
            <person name="Martin F."/>
        </authorList>
    </citation>
    <scope>NUCLEOTIDE SEQUENCE [LARGE SCALE GENOMIC DNA]</scope>
    <source>
        <strain evidence="2">JB137-S8 / ATCC MYA-4627 / FGSC 10392</strain>
    </source>
</reference>
<proteinExistence type="predicted"/>
<dbReference type="Proteomes" id="UP000008493">
    <property type="component" value="Unassembled WGS sequence"/>
</dbReference>
<feature type="non-terminal residue" evidence="1">
    <location>
        <position position="129"/>
    </location>
</feature>
<dbReference type="HOGENOM" id="CLU_018544_3_2_1"/>
<dbReference type="OMA" id="WEIARIT"/>
<feature type="non-terminal residue" evidence="1">
    <location>
        <position position="1"/>
    </location>
</feature>
<accession>K5XMW7</accession>
<evidence type="ECO:0008006" key="3">
    <source>
        <dbReference type="Google" id="ProtNLM"/>
    </source>
</evidence>
<dbReference type="KEGG" id="abp:AGABI1DRAFT16316"/>
<organism evidence="1 2">
    <name type="scientific">Agaricus bisporus var. burnettii (strain JB137-S8 / ATCC MYA-4627 / FGSC 10392)</name>
    <name type="common">White button mushroom</name>
    <dbReference type="NCBI Taxonomy" id="597362"/>
    <lineage>
        <taxon>Eukaryota</taxon>
        <taxon>Fungi</taxon>
        <taxon>Dikarya</taxon>
        <taxon>Basidiomycota</taxon>
        <taxon>Agaricomycotina</taxon>
        <taxon>Agaricomycetes</taxon>
        <taxon>Agaricomycetidae</taxon>
        <taxon>Agaricales</taxon>
        <taxon>Agaricineae</taxon>
        <taxon>Agaricaceae</taxon>
        <taxon>Agaricus</taxon>
    </lineage>
</organism>
<dbReference type="RefSeq" id="XP_007333313.1">
    <property type="nucleotide sequence ID" value="XM_007333251.1"/>
</dbReference>
<dbReference type="EMBL" id="JH971406">
    <property type="protein sequence ID" value="EKM75960.1"/>
    <property type="molecule type" value="Genomic_DNA"/>
</dbReference>
<dbReference type="AlphaFoldDB" id="K5XMW7"/>
<evidence type="ECO:0000313" key="1">
    <source>
        <dbReference type="EMBL" id="EKM75960.1"/>
    </source>
</evidence>
<dbReference type="GeneID" id="18828691"/>
<gene>
    <name evidence="1" type="ORF">AGABI1DRAFT_16316</name>
</gene>
<protein>
    <recommendedName>
        <fullName evidence="3">F-box domain-containing protein</fullName>
    </recommendedName>
</protein>
<sequence length="129" mass="14519">DSPVPHILFTNATPSAHEIPKIHSYIHTTATAVGKLDWEIARITAILEMLALERGKLMELIEEHKALLSPFRRIPADVMTEIFLRCERGSGCDVVPDVPDSFDRNAGPLVLTQVCQRWRNHALLMPGLW</sequence>